<evidence type="ECO:0000313" key="2">
    <source>
        <dbReference type="Proteomes" id="UP000295345"/>
    </source>
</evidence>
<proteinExistence type="predicted"/>
<organism evidence="1 2">
    <name type="scientific">Streptomyces hainanensis</name>
    <dbReference type="NCBI Taxonomy" id="402648"/>
    <lineage>
        <taxon>Bacteria</taxon>
        <taxon>Bacillati</taxon>
        <taxon>Actinomycetota</taxon>
        <taxon>Actinomycetes</taxon>
        <taxon>Kitasatosporales</taxon>
        <taxon>Streptomycetaceae</taxon>
        <taxon>Streptomyces</taxon>
    </lineage>
</organism>
<dbReference type="NCBIfam" id="TIGR04267">
    <property type="entry name" value="mod_HExxH"/>
    <property type="match status" value="1"/>
</dbReference>
<gene>
    <name evidence="1" type="ORF">E1283_17990</name>
</gene>
<dbReference type="Proteomes" id="UP000295345">
    <property type="component" value="Unassembled WGS sequence"/>
</dbReference>
<dbReference type="OrthoDB" id="796761at2"/>
<protein>
    <submittedName>
        <fullName evidence="1">HEXXH motif domain-containing protein</fullName>
    </submittedName>
</protein>
<dbReference type="EMBL" id="SMKI01000181">
    <property type="protein sequence ID" value="TDC73818.1"/>
    <property type="molecule type" value="Genomic_DNA"/>
</dbReference>
<dbReference type="InterPro" id="IPR026337">
    <property type="entry name" value="AKG_HExxH"/>
</dbReference>
<keyword evidence="2" id="KW-1185">Reference proteome</keyword>
<sequence>MRMPGHWFDELASGGGSPEALGFLVTAERNRRLILLAEVLDRVEERPGALAGLEAASTAWRLITETVGERPMAVEELLLSPQVGCWAAHLLRRLHGSADGPPLWVDAGYLLAVCLTARALAGLDADLRVPVRDGAVALPTLGLVRLQPAGSGPRFTMATARLRGARLSLTQVGGHAATVTVAPLSERETPGWLPLRRLGPTTWLDDVDPYRDLAEPIAPTRLAEPEVRAWRRLYERAATIPRPAPPAPGRLRVADIRRIVPWTGASPRPRAGVLSATTGDAFGSMVVSRPPDGLALAEAMVHEFQHSKLGALLHLFPLLDDDRAEIHYAPWRPDPRHLTGLLHGAYAFVGVAGFWRDRMSEPSVVRADIAAFQFALHRAQTGKAVRGLRASNRLTPAGRRLVDGLAGTLRGWRDEPVAPAIVARAAAATVSHAVEWRLRHLRCPDEETAALAAGSRSGAYAARIAAEPAPWADDRLDLYRDPPRTPATPDELLAAGDPLAATAGYADRLRHAPDDPHALAGWLLATTTLHPHRRRLLRRPERFRAALTATGSTPGTPEMDDVADWLCAP</sequence>
<comment type="caution">
    <text evidence="1">The sequence shown here is derived from an EMBL/GenBank/DDBJ whole genome shotgun (WGS) entry which is preliminary data.</text>
</comment>
<evidence type="ECO:0000313" key="1">
    <source>
        <dbReference type="EMBL" id="TDC73818.1"/>
    </source>
</evidence>
<reference evidence="1 2" key="1">
    <citation type="submission" date="2019-03" db="EMBL/GenBank/DDBJ databases">
        <title>Draft genome sequences of novel Actinobacteria.</title>
        <authorList>
            <person name="Sahin N."/>
            <person name="Ay H."/>
            <person name="Saygin H."/>
        </authorList>
    </citation>
    <scope>NUCLEOTIDE SEQUENCE [LARGE SCALE GENOMIC DNA]</scope>
    <source>
        <strain evidence="1 2">DSM 41900</strain>
    </source>
</reference>
<accession>A0A4R4T961</accession>
<name>A0A4R4T961_9ACTN</name>
<dbReference type="AlphaFoldDB" id="A0A4R4T961"/>